<evidence type="ECO:0000256" key="8">
    <source>
        <dbReference type="ARBA" id="ARBA00022694"/>
    </source>
</evidence>
<evidence type="ECO:0000256" key="2">
    <source>
        <dbReference type="ARBA" id="ARBA00004496"/>
    </source>
</evidence>
<evidence type="ECO:0000313" key="11">
    <source>
        <dbReference type="EnsemblMetazoa" id="CLYHEMP024203.1"/>
    </source>
</evidence>
<dbReference type="PANTHER" id="PTHR21210">
    <property type="entry name" value="TRNA (URACIL-O(2)-)-METHYLTRANSFERASE-RELATED"/>
    <property type="match status" value="1"/>
</dbReference>
<keyword evidence="8 10" id="KW-0819">tRNA processing</keyword>
<reference evidence="11" key="1">
    <citation type="submission" date="2021-01" db="UniProtKB">
        <authorList>
            <consortium name="EnsemblMetazoa"/>
        </authorList>
    </citation>
    <scope>IDENTIFICATION</scope>
</reference>
<keyword evidence="12" id="KW-1185">Reference proteome</keyword>
<dbReference type="Proteomes" id="UP000594262">
    <property type="component" value="Unplaced"/>
</dbReference>
<protein>
    <recommendedName>
        <fullName evidence="10">tRNA (uracil-O(2)-)-methyltransferase</fullName>
        <ecNumber evidence="10">2.1.1.211</ecNumber>
    </recommendedName>
</protein>
<dbReference type="AlphaFoldDB" id="A0A7M5XK08"/>
<evidence type="ECO:0000313" key="12">
    <source>
        <dbReference type="Proteomes" id="UP000594262"/>
    </source>
</evidence>
<comment type="function">
    <text evidence="10">Adenosyl-L-methionine (AdoMet)-dependent tRNA (uracil-O(2)-)-methyltransferase.</text>
</comment>
<evidence type="ECO:0000256" key="5">
    <source>
        <dbReference type="ARBA" id="ARBA00022603"/>
    </source>
</evidence>
<keyword evidence="6 10" id="KW-0808">Transferase</keyword>
<evidence type="ECO:0000256" key="9">
    <source>
        <dbReference type="ARBA" id="ARBA00047957"/>
    </source>
</evidence>
<evidence type="ECO:0000256" key="1">
    <source>
        <dbReference type="ARBA" id="ARBA00002778"/>
    </source>
</evidence>
<dbReference type="PANTHER" id="PTHR21210:SF0">
    <property type="entry name" value="TRNA (URACIL-O(2)-)-METHYLTRANSFERASE-RELATED"/>
    <property type="match status" value="1"/>
</dbReference>
<evidence type="ECO:0000256" key="3">
    <source>
        <dbReference type="ARBA" id="ARBA00009056"/>
    </source>
</evidence>
<accession>A0A7M5XK08</accession>
<dbReference type="Pfam" id="PF07757">
    <property type="entry name" value="AdoMet_MTase"/>
    <property type="match status" value="1"/>
</dbReference>
<dbReference type="OrthoDB" id="10047021at2759"/>
<dbReference type="InterPro" id="IPR029063">
    <property type="entry name" value="SAM-dependent_MTases_sf"/>
</dbReference>
<comment type="function">
    <text evidence="1">Probable adenosyl-L-methionine (AdoMet)-dependent tRNA (uracil-O(2)-)-methyltransferase.</text>
</comment>
<keyword evidence="4 10" id="KW-0963">Cytoplasm</keyword>
<dbReference type="EC" id="2.1.1.211" evidence="10"/>
<keyword evidence="5 10" id="KW-0489">Methyltransferase</keyword>
<dbReference type="GO" id="GO:0141101">
    <property type="term" value="F:tRNA(Ser) (uridine(44)-2'-O-)-methyltransferase activity"/>
    <property type="evidence" value="ECO:0007669"/>
    <property type="project" value="UniProtKB-EC"/>
</dbReference>
<keyword evidence="7 10" id="KW-0949">S-adenosyl-L-methionine</keyword>
<evidence type="ECO:0000256" key="7">
    <source>
        <dbReference type="ARBA" id="ARBA00022691"/>
    </source>
</evidence>
<name>A0A7M5XK08_9CNID</name>
<dbReference type="InterPro" id="IPR011671">
    <property type="entry name" value="tRNA_uracil_MeTrfase"/>
</dbReference>
<evidence type="ECO:0000256" key="4">
    <source>
        <dbReference type="ARBA" id="ARBA00022490"/>
    </source>
</evidence>
<evidence type="ECO:0000256" key="6">
    <source>
        <dbReference type="ARBA" id="ARBA00022679"/>
    </source>
</evidence>
<proteinExistence type="inferred from homology"/>
<organism evidence="11 12">
    <name type="scientific">Clytia hemisphaerica</name>
    <dbReference type="NCBI Taxonomy" id="252671"/>
    <lineage>
        <taxon>Eukaryota</taxon>
        <taxon>Metazoa</taxon>
        <taxon>Cnidaria</taxon>
        <taxon>Hydrozoa</taxon>
        <taxon>Hydroidolina</taxon>
        <taxon>Leptothecata</taxon>
        <taxon>Obeliida</taxon>
        <taxon>Clytiidae</taxon>
        <taxon>Clytia</taxon>
    </lineage>
</organism>
<comment type="subcellular location">
    <subcellularLocation>
        <location evidence="2 10">Cytoplasm</location>
    </subcellularLocation>
</comment>
<comment type="similarity">
    <text evidence="3 10">Belongs to the TRM44 family.</text>
</comment>
<sequence>MKENKQNKEMFEKIFSTDEFHKRICGFDFEEAFDIWNQKPQVANRRLAGALKITENIDIIYDSDNVDDCVTCIKGILSNIEEDGFKQWYLENDDNIRNMLSPMMEYFCFHKIYRTETNTITLFVRKLLPRSIERYKNTYEMVLWKSDHSISAIMYIPLCIGETNETCLSSRSYVFVMVEADRRIDVLTHQNFTTTDVPTHCLVTSQEWLHTVLIKKITAWMEAASLSDHGLRKQQTLSQINIESYMQTYNRLKKKYGPYFVENWTESTDAQKFVYEDIALASYLIVLWSKEREERDLLKMQSFIDLGCGNGLLVHILSSEGHPGRGVDLARRKIWNMYGENTKLEVETILPDTTTVTEDWIIGNHSDELTPWIPVIASRSSFDTRYFVLPCCFHDFYNKFHHKDQKKSHYESYLEHILQIGRECLFEVAQDMLRIPSTKRICQIGTRRNSTYEQV</sequence>
<comment type="catalytic activity">
    <reaction evidence="9 10">
        <text>uridine(44) in tRNA(Ser) + S-adenosyl-L-methionine = 2'-O-methyluridine(44) in tRNA(Ser) + S-adenosyl-L-homocysteine + H(+)</text>
        <dbReference type="Rhea" id="RHEA:43100"/>
        <dbReference type="Rhea" id="RHEA-COMP:10339"/>
        <dbReference type="Rhea" id="RHEA-COMP:10340"/>
        <dbReference type="ChEBI" id="CHEBI:15378"/>
        <dbReference type="ChEBI" id="CHEBI:57856"/>
        <dbReference type="ChEBI" id="CHEBI:59789"/>
        <dbReference type="ChEBI" id="CHEBI:65315"/>
        <dbReference type="ChEBI" id="CHEBI:74478"/>
        <dbReference type="EC" id="2.1.1.211"/>
    </reaction>
</comment>
<dbReference type="GO" id="GO:0030488">
    <property type="term" value="P:tRNA methylation"/>
    <property type="evidence" value="ECO:0007669"/>
    <property type="project" value="UniProtKB-UniRule"/>
</dbReference>
<dbReference type="EnsemblMetazoa" id="CLYHEMT024203.1">
    <property type="protein sequence ID" value="CLYHEMP024203.1"/>
    <property type="gene ID" value="CLYHEMG024203"/>
</dbReference>
<evidence type="ECO:0000256" key="10">
    <source>
        <dbReference type="RuleBase" id="RU368004"/>
    </source>
</evidence>
<dbReference type="GO" id="GO:0005737">
    <property type="term" value="C:cytoplasm"/>
    <property type="evidence" value="ECO:0007669"/>
    <property type="project" value="UniProtKB-SubCell"/>
</dbReference>
<dbReference type="SUPFAM" id="SSF53335">
    <property type="entry name" value="S-adenosyl-L-methionine-dependent methyltransferases"/>
    <property type="match status" value="1"/>
</dbReference>